<dbReference type="InterPro" id="IPR003598">
    <property type="entry name" value="Ig_sub2"/>
</dbReference>
<organism evidence="5 6">
    <name type="scientific">Megaselia scalaris</name>
    <name type="common">Humpbacked fly</name>
    <name type="synonym">Phora scalaris</name>
    <dbReference type="NCBI Taxonomy" id="36166"/>
    <lineage>
        <taxon>Eukaryota</taxon>
        <taxon>Metazoa</taxon>
        <taxon>Ecdysozoa</taxon>
        <taxon>Arthropoda</taxon>
        <taxon>Hexapoda</taxon>
        <taxon>Insecta</taxon>
        <taxon>Pterygota</taxon>
        <taxon>Neoptera</taxon>
        <taxon>Endopterygota</taxon>
        <taxon>Diptera</taxon>
        <taxon>Brachycera</taxon>
        <taxon>Muscomorpha</taxon>
        <taxon>Platypezoidea</taxon>
        <taxon>Phoridae</taxon>
        <taxon>Megaseliini</taxon>
        <taxon>Megaselia</taxon>
    </lineage>
</organism>
<dbReference type="PANTHER" id="PTHR13817">
    <property type="entry name" value="TITIN"/>
    <property type="match status" value="1"/>
</dbReference>
<dbReference type="EMBL" id="CAQQ02130462">
    <property type="status" value="NOT_ANNOTATED_CDS"/>
    <property type="molecule type" value="Genomic_DNA"/>
</dbReference>
<evidence type="ECO:0000256" key="1">
    <source>
        <dbReference type="ARBA" id="ARBA00022737"/>
    </source>
</evidence>
<dbReference type="FunFam" id="2.60.40.10:FF:000612">
    <property type="entry name" value="palladin isoform X1"/>
    <property type="match status" value="1"/>
</dbReference>
<accession>T1H2B8</accession>
<dbReference type="Proteomes" id="UP000015102">
    <property type="component" value="Unassembled WGS sequence"/>
</dbReference>
<dbReference type="OMA" id="EIQWIHE"/>
<dbReference type="Pfam" id="PF00041">
    <property type="entry name" value="fn3"/>
    <property type="match status" value="1"/>
</dbReference>
<dbReference type="InterPro" id="IPR036179">
    <property type="entry name" value="Ig-like_dom_sf"/>
</dbReference>
<dbReference type="GO" id="GO:0031430">
    <property type="term" value="C:M band"/>
    <property type="evidence" value="ECO:0007669"/>
    <property type="project" value="TreeGrafter"/>
</dbReference>
<dbReference type="PROSITE" id="PS50835">
    <property type="entry name" value="IG_LIKE"/>
    <property type="match status" value="2"/>
</dbReference>
<dbReference type="STRING" id="36166.T1H2B8"/>
<reference evidence="6" key="1">
    <citation type="submission" date="2013-02" db="EMBL/GenBank/DDBJ databases">
        <authorList>
            <person name="Hughes D."/>
        </authorList>
    </citation>
    <scope>NUCLEOTIDE SEQUENCE</scope>
    <source>
        <strain>Durham</strain>
        <strain evidence="6">NC isolate 2 -- Noor lab</strain>
    </source>
</reference>
<feature type="domain" description="Fibronectin type-III" evidence="4">
    <location>
        <begin position="234"/>
        <end position="326"/>
    </location>
</feature>
<dbReference type="PRINTS" id="PR00014">
    <property type="entry name" value="FNTYPEIII"/>
</dbReference>
<dbReference type="SUPFAM" id="SSF48726">
    <property type="entry name" value="Immunoglobulin"/>
    <property type="match status" value="2"/>
</dbReference>
<dbReference type="InterPro" id="IPR036116">
    <property type="entry name" value="FN3_sf"/>
</dbReference>
<dbReference type="CDD" id="cd00063">
    <property type="entry name" value="FN3"/>
    <property type="match status" value="1"/>
</dbReference>
<sequence>MGSPHWYQFRVIAVNVVGKSQPSELSDLLTVTLQRNAITVPRFNSELPEYMHVVEDERVELRVAVMGTPPPEISWFKDGFEIFSSRRTKIVSDNDSSVLIFHQVALTDDGEIKCTATNKAGHVATRCKLVVEAPPKIRLPRNYEEGLIVEADEVLRLKVGIAGQPQPEIQWIHEGQVISPKDIRYEVATSDKNSAIKINNVKRQDRGEYTVRASNKLGDDVASFLVTVTAKPEAPGKVKLKMSVGKSATLTWTPPPDDGGCKIGNYIVEYYRIGWNVWLKASTTRQLTTTLNDLIEGSEYKFRVKAENPYGVSEPSVESDILVIPDSKKSNPTIEEPPVPPKRRLFRL</sequence>
<dbReference type="EMBL" id="CAQQ02130461">
    <property type="status" value="NOT_ANNOTATED_CDS"/>
    <property type="molecule type" value="Genomic_DNA"/>
</dbReference>
<keyword evidence="6" id="KW-1185">Reference proteome</keyword>
<dbReference type="InterPro" id="IPR007110">
    <property type="entry name" value="Ig-like_dom"/>
</dbReference>
<proteinExistence type="predicted"/>
<dbReference type="InterPro" id="IPR003599">
    <property type="entry name" value="Ig_sub"/>
</dbReference>
<evidence type="ECO:0000256" key="2">
    <source>
        <dbReference type="ARBA" id="ARBA00023319"/>
    </source>
</evidence>
<feature type="domain" description="Ig-like" evidence="3">
    <location>
        <begin position="135"/>
        <end position="229"/>
    </location>
</feature>
<dbReference type="PROSITE" id="PS50853">
    <property type="entry name" value="FN3"/>
    <property type="match status" value="1"/>
</dbReference>
<dbReference type="Pfam" id="PF07679">
    <property type="entry name" value="I-set"/>
    <property type="match status" value="2"/>
</dbReference>
<dbReference type="AlphaFoldDB" id="T1H2B8"/>
<dbReference type="InterPro" id="IPR003961">
    <property type="entry name" value="FN3_dom"/>
</dbReference>
<evidence type="ECO:0008006" key="7">
    <source>
        <dbReference type="Google" id="ProtNLM"/>
    </source>
</evidence>
<dbReference type="HOGENOM" id="CLU_035653_0_0_1"/>
<dbReference type="FunFam" id="2.60.40.10:FF:001806">
    <property type="entry name" value="Blast:Twitchin"/>
    <property type="match status" value="1"/>
</dbReference>
<evidence type="ECO:0000313" key="6">
    <source>
        <dbReference type="Proteomes" id="UP000015102"/>
    </source>
</evidence>
<dbReference type="SMART" id="SM00409">
    <property type="entry name" value="IG"/>
    <property type="match status" value="2"/>
</dbReference>
<keyword evidence="1" id="KW-0677">Repeat</keyword>
<dbReference type="Gene3D" id="2.60.40.10">
    <property type="entry name" value="Immunoglobulins"/>
    <property type="match status" value="3"/>
</dbReference>
<name>T1H2B8_MEGSC</name>
<reference evidence="5" key="2">
    <citation type="submission" date="2015-06" db="UniProtKB">
        <authorList>
            <consortium name="EnsemblMetazoa"/>
        </authorList>
    </citation>
    <scope>IDENTIFICATION</scope>
</reference>
<feature type="domain" description="Ig-like" evidence="3">
    <location>
        <begin position="41"/>
        <end position="130"/>
    </location>
</feature>
<dbReference type="FunFam" id="2.60.40.10:FF:000031">
    <property type="entry name" value="Myosin-binding protein C, slow type"/>
    <property type="match status" value="1"/>
</dbReference>
<dbReference type="InterPro" id="IPR013098">
    <property type="entry name" value="Ig_I-set"/>
</dbReference>
<dbReference type="SMART" id="SM00408">
    <property type="entry name" value="IGc2"/>
    <property type="match status" value="2"/>
</dbReference>
<dbReference type="InterPro" id="IPR050964">
    <property type="entry name" value="Striated_Muscle_Regulatory"/>
</dbReference>
<dbReference type="SUPFAM" id="SSF49265">
    <property type="entry name" value="Fibronectin type III"/>
    <property type="match status" value="1"/>
</dbReference>
<evidence type="ECO:0000259" key="4">
    <source>
        <dbReference type="PROSITE" id="PS50853"/>
    </source>
</evidence>
<dbReference type="GO" id="GO:0045214">
    <property type="term" value="P:sarcomere organization"/>
    <property type="evidence" value="ECO:0007669"/>
    <property type="project" value="TreeGrafter"/>
</dbReference>
<dbReference type="CDD" id="cd00096">
    <property type="entry name" value="Ig"/>
    <property type="match status" value="1"/>
</dbReference>
<evidence type="ECO:0000259" key="3">
    <source>
        <dbReference type="PROSITE" id="PS50835"/>
    </source>
</evidence>
<dbReference type="SMART" id="SM00060">
    <property type="entry name" value="FN3"/>
    <property type="match status" value="1"/>
</dbReference>
<dbReference type="EnsemblMetazoa" id="MESCA010358-RA">
    <property type="protein sequence ID" value="MESCA010358-PA"/>
    <property type="gene ID" value="MESCA010358"/>
</dbReference>
<protein>
    <recommendedName>
        <fullName evidence="7">Titin</fullName>
    </recommendedName>
</protein>
<evidence type="ECO:0000313" key="5">
    <source>
        <dbReference type="EnsemblMetazoa" id="MESCA010358-PA"/>
    </source>
</evidence>
<dbReference type="InterPro" id="IPR013783">
    <property type="entry name" value="Ig-like_fold"/>
</dbReference>
<dbReference type="PANTHER" id="PTHR13817:SF167">
    <property type="entry name" value="MYOMESIN AND MYOSIN BINDING PROTEIN"/>
    <property type="match status" value="1"/>
</dbReference>
<keyword evidence="2" id="KW-0393">Immunoglobulin domain</keyword>